<dbReference type="GO" id="GO:0008168">
    <property type="term" value="F:methyltransferase activity"/>
    <property type="evidence" value="ECO:0007669"/>
    <property type="project" value="UniProtKB-KW"/>
</dbReference>
<proteinExistence type="predicted"/>
<organism evidence="4 5">
    <name type="scientific">Candidatus Seongchinamella marina</name>
    <dbReference type="NCBI Taxonomy" id="2518990"/>
    <lineage>
        <taxon>Bacteria</taxon>
        <taxon>Pseudomonadati</taxon>
        <taxon>Pseudomonadota</taxon>
        <taxon>Gammaproteobacteria</taxon>
        <taxon>Cellvibrionales</taxon>
        <taxon>Halieaceae</taxon>
        <taxon>Seongchinamella</taxon>
    </lineage>
</organism>
<sequence>MDHISFGYDLVEAIRPKRLVELGAYNGMSYFVFCQSMIENNIDGLCYAVDTWGGDDHTGDYDESIFEEVRHHARDNYRGISYLMRMLFNDAVHHFEDDSIDLLHIDGLHTYEAVQEDFTNWYPKVRPGGIILFHDIDARQSDFGVWKYWAELEAKYDTFAFHHGFGLGVLRKPGGPDTDLDHPLMDIMFHGDEQEQHKLRQIYIYNSEYIEARNKAKRLKWKPNHGADGKKNNENGPRERPAEK</sequence>
<evidence type="ECO:0000313" key="4">
    <source>
        <dbReference type="EMBL" id="MCX2974691.1"/>
    </source>
</evidence>
<evidence type="ECO:0000256" key="3">
    <source>
        <dbReference type="SAM" id="MobiDB-lite"/>
    </source>
</evidence>
<comment type="caution">
    <text evidence="4">The sequence shown here is derived from an EMBL/GenBank/DDBJ whole genome shotgun (WGS) entry which is preliminary data.</text>
</comment>
<evidence type="ECO:0000256" key="1">
    <source>
        <dbReference type="ARBA" id="ARBA00022603"/>
    </source>
</evidence>
<feature type="compositionally biased region" description="Basic and acidic residues" evidence="3">
    <location>
        <begin position="225"/>
        <end position="244"/>
    </location>
</feature>
<dbReference type="Pfam" id="PF13578">
    <property type="entry name" value="Methyltransf_24"/>
    <property type="match status" value="1"/>
</dbReference>
<dbReference type="EMBL" id="SHNP01000005">
    <property type="protein sequence ID" value="MCX2974691.1"/>
    <property type="molecule type" value="Genomic_DNA"/>
</dbReference>
<accession>A0ABT3SXG7</accession>
<dbReference type="PANTHER" id="PTHR40048:SF1">
    <property type="entry name" value="RHAMNOSYL O-METHYLTRANSFERASE"/>
    <property type="match status" value="1"/>
</dbReference>
<keyword evidence="1 4" id="KW-0489">Methyltransferase</keyword>
<keyword evidence="5" id="KW-1185">Reference proteome</keyword>
<name>A0ABT3SXG7_9GAMM</name>
<feature type="region of interest" description="Disordered" evidence="3">
    <location>
        <begin position="220"/>
        <end position="244"/>
    </location>
</feature>
<evidence type="ECO:0000256" key="2">
    <source>
        <dbReference type="ARBA" id="ARBA00022679"/>
    </source>
</evidence>
<dbReference type="GO" id="GO:0032259">
    <property type="term" value="P:methylation"/>
    <property type="evidence" value="ECO:0007669"/>
    <property type="project" value="UniProtKB-KW"/>
</dbReference>
<dbReference type="SUPFAM" id="SSF53335">
    <property type="entry name" value="S-adenosyl-L-methionine-dependent methyltransferases"/>
    <property type="match status" value="1"/>
</dbReference>
<protein>
    <submittedName>
        <fullName evidence="4">Class I SAM-dependent methyltransferase</fullName>
    </submittedName>
</protein>
<dbReference type="Proteomes" id="UP001143307">
    <property type="component" value="Unassembled WGS sequence"/>
</dbReference>
<reference evidence="4" key="1">
    <citation type="submission" date="2019-02" db="EMBL/GenBank/DDBJ databases">
        <authorList>
            <person name="Li S.-H."/>
        </authorList>
    </citation>
    <scope>NUCLEOTIDE SEQUENCE</scope>
    <source>
        <strain evidence="4">IMCC8485</strain>
    </source>
</reference>
<gene>
    <name evidence="4" type="ORF">EYC87_13945</name>
</gene>
<dbReference type="Gene3D" id="3.40.50.150">
    <property type="entry name" value="Vaccinia Virus protein VP39"/>
    <property type="match status" value="1"/>
</dbReference>
<dbReference type="InterPro" id="IPR029063">
    <property type="entry name" value="SAM-dependent_MTases_sf"/>
</dbReference>
<evidence type="ECO:0000313" key="5">
    <source>
        <dbReference type="Proteomes" id="UP001143307"/>
    </source>
</evidence>
<dbReference type="PANTHER" id="PTHR40048">
    <property type="entry name" value="RHAMNOSYL O-METHYLTRANSFERASE"/>
    <property type="match status" value="1"/>
</dbReference>
<keyword evidence="2" id="KW-0808">Transferase</keyword>